<protein>
    <recommendedName>
        <fullName evidence="3">ATP synthase F0 subunit 8</fullName>
    </recommendedName>
</protein>
<dbReference type="Pfam" id="PF15938">
    <property type="entry name" value="DUF4750"/>
    <property type="match status" value="1"/>
</dbReference>
<dbReference type="AlphaFoldDB" id="A0ABD2P262"/>
<evidence type="ECO:0008006" key="3">
    <source>
        <dbReference type="Google" id="ProtNLM"/>
    </source>
</evidence>
<evidence type="ECO:0000313" key="2">
    <source>
        <dbReference type="Proteomes" id="UP001516400"/>
    </source>
</evidence>
<proteinExistence type="predicted"/>
<organism evidence="1 2">
    <name type="scientific">Cryptolaemus montrouzieri</name>
    <dbReference type="NCBI Taxonomy" id="559131"/>
    <lineage>
        <taxon>Eukaryota</taxon>
        <taxon>Metazoa</taxon>
        <taxon>Ecdysozoa</taxon>
        <taxon>Arthropoda</taxon>
        <taxon>Hexapoda</taxon>
        <taxon>Insecta</taxon>
        <taxon>Pterygota</taxon>
        <taxon>Neoptera</taxon>
        <taxon>Endopterygota</taxon>
        <taxon>Coleoptera</taxon>
        <taxon>Polyphaga</taxon>
        <taxon>Cucujiformia</taxon>
        <taxon>Coccinelloidea</taxon>
        <taxon>Coccinellidae</taxon>
        <taxon>Scymninae</taxon>
        <taxon>Scymnini</taxon>
        <taxon>Cryptolaemus</taxon>
    </lineage>
</organism>
<dbReference type="Proteomes" id="UP001516400">
    <property type="component" value="Unassembled WGS sequence"/>
</dbReference>
<comment type="caution">
    <text evidence="1">The sequence shown here is derived from an EMBL/GenBank/DDBJ whole genome shotgun (WGS) entry which is preliminary data.</text>
</comment>
<dbReference type="InterPro" id="IPR031851">
    <property type="entry name" value="DUF4750"/>
</dbReference>
<gene>
    <name evidence="1" type="ORF">HHI36_018952</name>
</gene>
<name>A0ABD2P262_9CUCU</name>
<accession>A0ABD2P262</accession>
<dbReference type="EMBL" id="JABFTP020000165">
    <property type="protein sequence ID" value="KAL3284813.1"/>
    <property type="molecule type" value="Genomic_DNA"/>
</dbReference>
<evidence type="ECO:0000313" key="1">
    <source>
        <dbReference type="EMBL" id="KAL3284813.1"/>
    </source>
</evidence>
<keyword evidence="2" id="KW-1185">Reference proteome</keyword>
<sequence length="69" mass="7954">MREILLACFSVLASLGSVLLFCFIGWYIVWKLILCRFKFIKELFCGAAESPVVTDLKKGRNKLKKIRLD</sequence>
<reference evidence="1 2" key="1">
    <citation type="journal article" date="2021" name="BMC Biol.">
        <title>Horizontally acquired antibacterial genes associated with adaptive radiation of ladybird beetles.</title>
        <authorList>
            <person name="Li H.S."/>
            <person name="Tang X.F."/>
            <person name="Huang Y.H."/>
            <person name="Xu Z.Y."/>
            <person name="Chen M.L."/>
            <person name="Du X.Y."/>
            <person name="Qiu B.Y."/>
            <person name="Chen P.T."/>
            <person name="Zhang W."/>
            <person name="Slipinski A."/>
            <person name="Escalona H.E."/>
            <person name="Waterhouse R.M."/>
            <person name="Zwick A."/>
            <person name="Pang H."/>
        </authorList>
    </citation>
    <scope>NUCLEOTIDE SEQUENCE [LARGE SCALE GENOMIC DNA]</scope>
    <source>
        <strain evidence="1">SYSU2018</strain>
    </source>
</reference>